<name>A0A5B7WTK6_9MICC</name>
<feature type="transmembrane region" description="Helical" evidence="1">
    <location>
        <begin position="64"/>
        <end position="81"/>
    </location>
</feature>
<dbReference type="EMBL" id="CP034412">
    <property type="protein sequence ID" value="QCY46624.1"/>
    <property type="molecule type" value="Genomic_DNA"/>
</dbReference>
<organism evidence="2 3">
    <name type="scientific">Glutamicibacter creatinolyticus</name>
    <dbReference type="NCBI Taxonomy" id="162496"/>
    <lineage>
        <taxon>Bacteria</taxon>
        <taxon>Bacillati</taxon>
        <taxon>Actinomycetota</taxon>
        <taxon>Actinomycetes</taxon>
        <taxon>Micrococcales</taxon>
        <taxon>Micrococcaceae</taxon>
        <taxon>Glutamicibacter</taxon>
    </lineage>
</organism>
<accession>A0A5B7WTK6</accession>
<evidence type="ECO:0000256" key="1">
    <source>
        <dbReference type="SAM" id="Phobius"/>
    </source>
</evidence>
<dbReference type="AlphaFoldDB" id="A0A5B7WTK6"/>
<keyword evidence="1" id="KW-1133">Transmembrane helix</keyword>
<dbReference type="Proteomes" id="UP000307000">
    <property type="component" value="Chromosome"/>
</dbReference>
<sequence>MVALSRRITRRLSSSARVALAGEESQGRARSSETGYDHLMTNKKVPSIPSTEFVLTSGDGLERTGLVVSGLGAVLGILLLVTSGSPVLLGLIPIGLLLMITGYTKKSSTANVAAFILEMERFEASYATDGRTHQPPAAAE</sequence>
<protein>
    <submittedName>
        <fullName evidence="2">Uncharacterized protein</fullName>
    </submittedName>
</protein>
<dbReference type="KEGG" id="gcr:GcLGCM259_0868"/>
<evidence type="ECO:0000313" key="3">
    <source>
        <dbReference type="Proteomes" id="UP000307000"/>
    </source>
</evidence>
<keyword evidence="1" id="KW-0812">Transmembrane</keyword>
<feature type="transmembrane region" description="Helical" evidence="1">
    <location>
        <begin position="87"/>
        <end position="104"/>
    </location>
</feature>
<keyword evidence="3" id="KW-1185">Reference proteome</keyword>
<reference evidence="2 3" key="1">
    <citation type="submission" date="2018-12" db="EMBL/GenBank/DDBJ databases">
        <title>Complete Genome Sequence of Glutamicibacter creatinolyticus strain LGCM259,isolated from an abscess of a 12-year-old mare in Italy.</title>
        <authorList>
            <person name="Santos R.G."/>
            <person name="Silva A.L."/>
            <person name="Seyffert N."/>
            <person name="Castro T.L.P."/>
            <person name="Attili A.R."/>
            <person name="Rifici C."/>
            <person name="Mazzullo G."/>
            <person name="Brenig B."/>
            <person name="Venanzi F."/>
            <person name="Azevedo V."/>
        </authorList>
    </citation>
    <scope>NUCLEOTIDE SEQUENCE [LARGE SCALE GENOMIC DNA]</scope>
    <source>
        <strain evidence="2 3">LGCM 259</strain>
    </source>
</reference>
<keyword evidence="1" id="KW-0472">Membrane</keyword>
<evidence type="ECO:0000313" key="2">
    <source>
        <dbReference type="EMBL" id="QCY46624.1"/>
    </source>
</evidence>
<gene>
    <name evidence="2" type="ORF">GcLGCM259_0868</name>
</gene>
<proteinExistence type="predicted"/>